<keyword evidence="8" id="KW-0456">Lyase</keyword>
<dbReference type="STRING" id="1770053.SAMN05216551_10250"/>
<dbReference type="SUPFAM" id="SSF51621">
    <property type="entry name" value="Phosphoenolpyruvate/pyruvate domain"/>
    <property type="match status" value="1"/>
</dbReference>
<evidence type="ECO:0000259" key="7">
    <source>
        <dbReference type="Pfam" id="PF03328"/>
    </source>
</evidence>
<dbReference type="PIRSF" id="PIRSF015582">
    <property type="entry name" value="Cit_lyase_B"/>
    <property type="match status" value="1"/>
</dbReference>
<sequence>MSAADANATRSPSPPSRAPRVTRTVLAVPAHRRRLVESAARSAADAVFLDLEDAVPEAEKAQALDAACAALRELDWGGKTVSVRVNAADGPLLNGEIARLGTLDRLDSLILPKAERVAEVARLGQALREVGRARNRGPLELELLIETALGLVSVETLAQADERVRALHLGVGDFAGSIGARSAEIGGSPAGYRQTTCEADGGYLDTPLDLFAYPMMRLLVCARAFGLRAIDGPCGAYRDERLTRGWAARAAAMGFDGKQVIHPSQIEATRDAFMPSADELAFARRVVNAMRDAQTEGKGAVSVDGKMIDYANVRMAERMLALAAHGAL</sequence>
<evidence type="ECO:0000256" key="5">
    <source>
        <dbReference type="PIRSR" id="PIRSR015582-2"/>
    </source>
</evidence>
<evidence type="ECO:0000256" key="3">
    <source>
        <dbReference type="ARBA" id="ARBA00022842"/>
    </source>
</evidence>
<proteinExistence type="predicted"/>
<feature type="binding site" evidence="5">
    <location>
        <position position="173"/>
    </location>
    <ligand>
        <name>Mg(2+)</name>
        <dbReference type="ChEBI" id="CHEBI:18420"/>
    </ligand>
</feature>
<evidence type="ECO:0000256" key="2">
    <source>
        <dbReference type="ARBA" id="ARBA00022723"/>
    </source>
</evidence>
<dbReference type="PANTHER" id="PTHR32308">
    <property type="entry name" value="LYASE BETA SUBUNIT, PUTATIVE (AFU_ORTHOLOGUE AFUA_4G13030)-RELATED"/>
    <property type="match status" value="1"/>
</dbReference>
<dbReference type="GO" id="GO:0016829">
    <property type="term" value="F:lyase activity"/>
    <property type="evidence" value="ECO:0007669"/>
    <property type="project" value="UniProtKB-KW"/>
</dbReference>
<organism evidence="8 9">
    <name type="scientific">Chitinasiproducens palmae</name>
    <dbReference type="NCBI Taxonomy" id="1770053"/>
    <lineage>
        <taxon>Bacteria</taxon>
        <taxon>Pseudomonadati</taxon>
        <taxon>Pseudomonadota</taxon>
        <taxon>Betaproteobacteria</taxon>
        <taxon>Burkholderiales</taxon>
        <taxon>Burkholderiaceae</taxon>
        <taxon>Chitinasiproducens</taxon>
    </lineage>
</organism>
<dbReference type="Gene3D" id="3.20.20.60">
    <property type="entry name" value="Phosphoenolpyruvate-binding domains"/>
    <property type="match status" value="1"/>
</dbReference>
<dbReference type="EMBL" id="FNLO01000002">
    <property type="protein sequence ID" value="SDV46863.1"/>
    <property type="molecule type" value="Genomic_DNA"/>
</dbReference>
<dbReference type="AlphaFoldDB" id="A0A1H2PKA9"/>
<comment type="cofactor">
    <cofactor evidence="1">
        <name>Mg(2+)</name>
        <dbReference type="ChEBI" id="CHEBI:18420"/>
    </cofactor>
</comment>
<dbReference type="GO" id="GO:0006107">
    <property type="term" value="P:oxaloacetate metabolic process"/>
    <property type="evidence" value="ECO:0007669"/>
    <property type="project" value="TreeGrafter"/>
</dbReference>
<evidence type="ECO:0000256" key="4">
    <source>
        <dbReference type="PIRSR" id="PIRSR015582-1"/>
    </source>
</evidence>
<dbReference type="InterPro" id="IPR015813">
    <property type="entry name" value="Pyrv/PenolPyrv_kinase-like_dom"/>
</dbReference>
<feature type="binding site" evidence="4">
    <location>
        <position position="146"/>
    </location>
    <ligand>
        <name>substrate</name>
    </ligand>
</feature>
<reference evidence="9" key="1">
    <citation type="submission" date="2016-09" db="EMBL/GenBank/DDBJ databases">
        <authorList>
            <person name="Varghese N."/>
            <person name="Submissions S."/>
        </authorList>
    </citation>
    <scope>NUCLEOTIDE SEQUENCE [LARGE SCALE GENOMIC DNA]</scope>
    <source>
        <strain evidence="9">JS23</strain>
    </source>
</reference>
<gene>
    <name evidence="8" type="ORF">SAMN05216551_10250</name>
</gene>
<dbReference type="PANTHER" id="PTHR32308:SF10">
    <property type="entry name" value="CITRATE LYASE SUBUNIT BETA"/>
    <property type="match status" value="1"/>
</dbReference>
<dbReference type="OrthoDB" id="348111at2"/>
<evidence type="ECO:0000313" key="8">
    <source>
        <dbReference type="EMBL" id="SDV46863.1"/>
    </source>
</evidence>
<dbReference type="GO" id="GO:0000287">
    <property type="term" value="F:magnesium ion binding"/>
    <property type="evidence" value="ECO:0007669"/>
    <property type="project" value="TreeGrafter"/>
</dbReference>
<protein>
    <submittedName>
        <fullName evidence="8">Beta-methylmalyl-CoA/L-malyl-CoA lyase</fullName>
    </submittedName>
</protein>
<feature type="region of interest" description="Disordered" evidence="6">
    <location>
        <begin position="1"/>
        <end position="20"/>
    </location>
</feature>
<dbReference type="InterPro" id="IPR005000">
    <property type="entry name" value="Aldolase/citrate-lyase_domain"/>
</dbReference>
<keyword evidence="3 5" id="KW-0460">Magnesium</keyword>
<name>A0A1H2PKA9_9BURK</name>
<keyword evidence="9" id="KW-1185">Reference proteome</keyword>
<evidence type="ECO:0000256" key="6">
    <source>
        <dbReference type="SAM" id="MobiDB-lite"/>
    </source>
</evidence>
<feature type="domain" description="HpcH/HpaI aldolase/citrate lyase" evidence="7">
    <location>
        <begin position="23"/>
        <end position="263"/>
    </location>
</feature>
<dbReference type="Pfam" id="PF03328">
    <property type="entry name" value="HpcH_HpaI"/>
    <property type="match status" value="1"/>
</dbReference>
<accession>A0A1H2PKA9</accession>
<evidence type="ECO:0000256" key="1">
    <source>
        <dbReference type="ARBA" id="ARBA00001946"/>
    </source>
</evidence>
<dbReference type="Proteomes" id="UP000243719">
    <property type="component" value="Unassembled WGS sequence"/>
</dbReference>
<evidence type="ECO:0000313" key="9">
    <source>
        <dbReference type="Proteomes" id="UP000243719"/>
    </source>
</evidence>
<feature type="binding site" evidence="4">
    <location>
        <position position="84"/>
    </location>
    <ligand>
        <name>substrate</name>
    </ligand>
</feature>
<feature type="binding site" evidence="5">
    <location>
        <position position="146"/>
    </location>
    <ligand>
        <name>Mg(2+)</name>
        <dbReference type="ChEBI" id="CHEBI:18420"/>
    </ligand>
</feature>
<dbReference type="InterPro" id="IPR040442">
    <property type="entry name" value="Pyrv_kinase-like_dom_sf"/>
</dbReference>
<dbReference type="InterPro" id="IPR011206">
    <property type="entry name" value="Citrate_lyase_beta/mcl1/mcl2"/>
</dbReference>
<keyword evidence="2 5" id="KW-0479">Metal-binding</keyword>